<organism evidence="1 2">
    <name type="scientific">Novosphingobium silvae</name>
    <dbReference type="NCBI Taxonomy" id="2692619"/>
    <lineage>
        <taxon>Bacteria</taxon>
        <taxon>Pseudomonadati</taxon>
        <taxon>Pseudomonadota</taxon>
        <taxon>Alphaproteobacteria</taxon>
        <taxon>Sphingomonadales</taxon>
        <taxon>Sphingomonadaceae</taxon>
        <taxon>Novosphingobium</taxon>
    </lineage>
</organism>
<dbReference type="Proteomes" id="UP000465810">
    <property type="component" value="Unassembled WGS sequence"/>
</dbReference>
<sequence length="69" mass="7435">MPRLTPINQRMSEGRDAAIDAWNKGHDLPACPYGRATKSALFWNDGAARAQAGLARAQAALEQVMRIGA</sequence>
<name>A0A7X4GJ40_9SPHN</name>
<keyword evidence="2" id="KW-1185">Reference proteome</keyword>
<accession>A0A7X4GJ40</accession>
<evidence type="ECO:0000313" key="1">
    <source>
        <dbReference type="EMBL" id="MYL99585.1"/>
    </source>
</evidence>
<dbReference type="EMBL" id="WVTD01000017">
    <property type="protein sequence ID" value="MYL99585.1"/>
    <property type="molecule type" value="Genomic_DNA"/>
</dbReference>
<proteinExistence type="predicted"/>
<evidence type="ECO:0000313" key="2">
    <source>
        <dbReference type="Proteomes" id="UP000465810"/>
    </source>
</evidence>
<protein>
    <submittedName>
        <fullName evidence="1">Uncharacterized protein</fullName>
    </submittedName>
</protein>
<comment type="caution">
    <text evidence="1">The sequence shown here is derived from an EMBL/GenBank/DDBJ whole genome shotgun (WGS) entry which is preliminary data.</text>
</comment>
<dbReference type="RefSeq" id="WP_160987028.1">
    <property type="nucleotide sequence ID" value="NZ_WVTD01000017.1"/>
</dbReference>
<dbReference type="AlphaFoldDB" id="A0A7X4GJ40"/>
<reference evidence="1 2" key="1">
    <citation type="submission" date="2019-12" db="EMBL/GenBank/DDBJ databases">
        <authorList>
            <person name="Feng G."/>
            <person name="Zhu H."/>
        </authorList>
    </citation>
    <scope>NUCLEOTIDE SEQUENCE [LARGE SCALE GENOMIC DNA]</scope>
    <source>
        <strain evidence="1 2">FGD1</strain>
    </source>
</reference>
<gene>
    <name evidence="1" type="ORF">GR702_17630</name>
</gene>